<dbReference type="Proteomes" id="UP000796761">
    <property type="component" value="Unassembled WGS sequence"/>
</dbReference>
<evidence type="ECO:0000313" key="2">
    <source>
        <dbReference type="Proteomes" id="UP000796761"/>
    </source>
</evidence>
<dbReference type="EMBL" id="SWJQ01000039">
    <property type="protein sequence ID" value="TRZ24828.1"/>
    <property type="molecule type" value="Genomic_DNA"/>
</dbReference>
<protein>
    <submittedName>
        <fullName evidence="1">Uncharacterized protein</fullName>
    </submittedName>
</protein>
<comment type="caution">
    <text evidence="1">The sequence shown here is derived from an EMBL/GenBank/DDBJ whole genome shotgun (WGS) entry which is preliminary data.</text>
</comment>
<dbReference type="AlphaFoldDB" id="A0A8K1LT83"/>
<accession>A0A8K1LT83</accession>
<keyword evidence="2" id="KW-1185">Reference proteome</keyword>
<gene>
    <name evidence="1" type="ORF">HGM15179_002293</name>
</gene>
<feature type="non-terminal residue" evidence="1">
    <location>
        <position position="1"/>
    </location>
</feature>
<reference evidence="1" key="1">
    <citation type="submission" date="2019-04" db="EMBL/GenBank/DDBJ databases">
        <title>Genome assembly of Zosterops borbonicus 15179.</title>
        <authorList>
            <person name="Leroy T."/>
            <person name="Anselmetti Y."/>
            <person name="Tilak M.-K."/>
            <person name="Nabholz B."/>
        </authorList>
    </citation>
    <scope>NUCLEOTIDE SEQUENCE</scope>
    <source>
        <strain evidence="1">HGM_15179</strain>
        <tissue evidence="1">Muscle</tissue>
    </source>
</reference>
<evidence type="ECO:0000313" key="1">
    <source>
        <dbReference type="EMBL" id="TRZ24828.1"/>
    </source>
</evidence>
<proteinExistence type="predicted"/>
<name>A0A8K1LT83_9PASS</name>
<sequence length="78" mass="8893">MLTILYSTFISFVRIDQFQGLLACLPGSLDFAKQFQENNGQALLMGNFWIMLAEALSSRNRSERITEAQWIFPGHPDP</sequence>
<organism evidence="1 2">
    <name type="scientific">Zosterops borbonicus</name>
    <dbReference type="NCBI Taxonomy" id="364589"/>
    <lineage>
        <taxon>Eukaryota</taxon>
        <taxon>Metazoa</taxon>
        <taxon>Chordata</taxon>
        <taxon>Craniata</taxon>
        <taxon>Vertebrata</taxon>
        <taxon>Euteleostomi</taxon>
        <taxon>Archelosauria</taxon>
        <taxon>Archosauria</taxon>
        <taxon>Dinosauria</taxon>
        <taxon>Saurischia</taxon>
        <taxon>Theropoda</taxon>
        <taxon>Coelurosauria</taxon>
        <taxon>Aves</taxon>
        <taxon>Neognathae</taxon>
        <taxon>Neoaves</taxon>
        <taxon>Telluraves</taxon>
        <taxon>Australaves</taxon>
        <taxon>Passeriformes</taxon>
        <taxon>Sylvioidea</taxon>
        <taxon>Zosteropidae</taxon>
        <taxon>Zosterops</taxon>
    </lineage>
</organism>